<name>A0ABV8UVF7_9BACL</name>
<organism evidence="1 2">
    <name type="scientific">Chryseomicrobium palamuruense</name>
    <dbReference type="NCBI Taxonomy" id="682973"/>
    <lineage>
        <taxon>Bacteria</taxon>
        <taxon>Bacillati</taxon>
        <taxon>Bacillota</taxon>
        <taxon>Bacilli</taxon>
        <taxon>Bacillales</taxon>
        <taxon>Caryophanaceae</taxon>
        <taxon>Chryseomicrobium</taxon>
    </lineage>
</organism>
<dbReference type="Proteomes" id="UP001595733">
    <property type="component" value="Unassembled WGS sequence"/>
</dbReference>
<keyword evidence="1" id="KW-0167">Capsid protein</keyword>
<reference evidence="2" key="1">
    <citation type="journal article" date="2019" name="Int. J. Syst. Evol. Microbiol.">
        <title>The Global Catalogue of Microorganisms (GCM) 10K type strain sequencing project: providing services to taxonomists for standard genome sequencing and annotation.</title>
        <authorList>
            <consortium name="The Broad Institute Genomics Platform"/>
            <consortium name="The Broad Institute Genome Sequencing Center for Infectious Disease"/>
            <person name="Wu L."/>
            <person name="Ma J."/>
        </authorList>
    </citation>
    <scope>NUCLEOTIDE SEQUENCE [LARGE SCALE GENOMIC DNA]</scope>
    <source>
        <strain evidence="2">CCUG 50353</strain>
    </source>
</reference>
<evidence type="ECO:0000313" key="1">
    <source>
        <dbReference type="EMBL" id="MFC4355313.1"/>
    </source>
</evidence>
<comment type="caution">
    <text evidence="1">The sequence shown here is derived from an EMBL/GenBank/DDBJ whole genome shotgun (WGS) entry which is preliminary data.</text>
</comment>
<protein>
    <submittedName>
        <fullName evidence="1">Phage coat protein</fullName>
    </submittedName>
</protein>
<evidence type="ECO:0000313" key="2">
    <source>
        <dbReference type="Proteomes" id="UP001595733"/>
    </source>
</evidence>
<gene>
    <name evidence="1" type="ORF">ACFO0S_09665</name>
</gene>
<sequence>MAKFDSKTFNERAFAKYVDIVPKLKKNELVKSRALTPNSQIRQAFSGQTGVVFATIPMYGRIDGAPLNYDGTTDITATSTTTYERGVVVTGRAKAWVERDFAEDITDGAGFMDNVAKQVAEYWDEIDQDTILAILNGIFSMTGAGNLKFVNGHTYDISAEATADKQVVSAATLNTAIQKASGDKKSKFTIAIMHSTLATNLENLKLLSYMTYTDGNGIERQLELATWNGRAVIIDDGMPTEDVPESAPDAGDGYTKYTSYILGNGAFDYEDVGVEVPYAMVRDEKTNGGQTLLYSRQRKVFAPYGISFTKSAMATNSPTDAELSNGANWELVHDGGAGAGRKHFDHKAIPIARIISRG</sequence>
<accession>A0ABV8UVF7</accession>
<dbReference type="RefSeq" id="WP_378141783.1">
    <property type="nucleotide sequence ID" value="NZ_JBHSEF010000023.1"/>
</dbReference>
<keyword evidence="2" id="KW-1185">Reference proteome</keyword>
<keyword evidence="1" id="KW-0946">Virion</keyword>
<dbReference type="EMBL" id="JBHSEF010000023">
    <property type="protein sequence ID" value="MFC4355313.1"/>
    <property type="molecule type" value="Genomic_DNA"/>
</dbReference>
<proteinExistence type="predicted"/>